<keyword evidence="3" id="KW-1185">Reference proteome</keyword>
<feature type="transmembrane region" description="Helical" evidence="1">
    <location>
        <begin position="43"/>
        <end position="65"/>
    </location>
</feature>
<dbReference type="Proteomes" id="UP000240542">
    <property type="component" value="Unassembled WGS sequence"/>
</dbReference>
<dbReference type="RefSeq" id="WP_106581588.1">
    <property type="nucleotide sequence ID" value="NZ_PYGA01000002.1"/>
</dbReference>
<keyword evidence="1" id="KW-0812">Transmembrane</keyword>
<feature type="transmembrane region" description="Helical" evidence="1">
    <location>
        <begin position="149"/>
        <end position="170"/>
    </location>
</feature>
<feature type="transmembrane region" description="Helical" evidence="1">
    <location>
        <begin position="118"/>
        <end position="142"/>
    </location>
</feature>
<reference evidence="2 3" key="1">
    <citation type="submission" date="2018-03" db="EMBL/GenBank/DDBJ databases">
        <title>Genomic Encyclopedia of Archaeal and Bacterial Type Strains, Phase II (KMG-II): from individual species to whole genera.</title>
        <authorList>
            <person name="Goeker M."/>
        </authorList>
    </citation>
    <scope>NUCLEOTIDE SEQUENCE [LARGE SCALE GENOMIC DNA]</scope>
    <source>
        <strain evidence="2 3">DSM 45312</strain>
    </source>
</reference>
<keyword evidence="1" id="KW-1133">Transmembrane helix</keyword>
<name>A0A2P8DST4_9ACTN</name>
<organism evidence="2 3">
    <name type="scientific">Murinocardiopsis flavida</name>
    <dbReference type="NCBI Taxonomy" id="645275"/>
    <lineage>
        <taxon>Bacteria</taxon>
        <taxon>Bacillati</taxon>
        <taxon>Actinomycetota</taxon>
        <taxon>Actinomycetes</taxon>
        <taxon>Streptosporangiales</taxon>
        <taxon>Nocardiopsidaceae</taxon>
        <taxon>Murinocardiopsis</taxon>
    </lineage>
</organism>
<evidence type="ECO:0000313" key="2">
    <source>
        <dbReference type="EMBL" id="PSL00255.1"/>
    </source>
</evidence>
<dbReference type="OrthoDB" id="663522at2"/>
<dbReference type="AlphaFoldDB" id="A0A2P8DST4"/>
<evidence type="ECO:0000256" key="1">
    <source>
        <dbReference type="SAM" id="Phobius"/>
    </source>
</evidence>
<evidence type="ECO:0000313" key="3">
    <source>
        <dbReference type="Proteomes" id="UP000240542"/>
    </source>
</evidence>
<keyword evidence="1" id="KW-0472">Membrane</keyword>
<protein>
    <submittedName>
        <fullName evidence="2">Uncharacterized protein</fullName>
    </submittedName>
</protein>
<sequence>MSSTPRIFASLRRTPMLVVGALAIAWGVTSSFGIPGLSTGAGVVTGVVQGLLWTLIAALVATRLLRTRTQSGRGPDAAALVATLGGAMIFGPGLYTALTYLTPEAYLGLMLSEDPGAAYIYFMVMNPMMEWLIVPIAVLLNWNWPRRRAAAISGAVVYFAVRTWTAFYFAPVAMGWSASAGSAPTQAQLDQAQQWLTLDWPRIVLDLVVCLAFASVLLMRRIGPVRRENAAAATQRGHLAGSVTAR</sequence>
<feature type="transmembrane region" description="Helical" evidence="1">
    <location>
        <begin position="77"/>
        <end position="98"/>
    </location>
</feature>
<comment type="caution">
    <text evidence="2">The sequence shown here is derived from an EMBL/GenBank/DDBJ whole genome shotgun (WGS) entry which is preliminary data.</text>
</comment>
<dbReference type="EMBL" id="PYGA01000002">
    <property type="protein sequence ID" value="PSL00255.1"/>
    <property type="molecule type" value="Genomic_DNA"/>
</dbReference>
<proteinExistence type="predicted"/>
<accession>A0A2P8DST4</accession>
<gene>
    <name evidence="2" type="ORF">CLV63_102382</name>
</gene>
<feature type="transmembrane region" description="Helical" evidence="1">
    <location>
        <begin position="200"/>
        <end position="219"/>
    </location>
</feature>